<evidence type="ECO:0000313" key="3">
    <source>
        <dbReference type="Proteomes" id="UP000286402"/>
    </source>
</evidence>
<keyword evidence="3" id="KW-1185">Reference proteome</keyword>
<keyword evidence="1" id="KW-0472">Membrane</keyword>
<keyword evidence="1" id="KW-1133">Transmembrane helix</keyword>
<feature type="transmembrane region" description="Helical" evidence="1">
    <location>
        <begin position="12"/>
        <end position="42"/>
    </location>
</feature>
<dbReference type="EMBL" id="MCAQ01000023">
    <property type="protein sequence ID" value="RKF35160.1"/>
    <property type="molecule type" value="Genomic_DNA"/>
</dbReference>
<evidence type="ECO:0000256" key="1">
    <source>
        <dbReference type="SAM" id="Phobius"/>
    </source>
</evidence>
<sequence>MLFWRFKTYFWFPVLLSMIIVCLTYFSLINYCTWISIMDILIQSSYISSKYRFLIGNSEVQYVERLFETSSSSRLPLFLHAKRGCTKLLIA</sequence>
<organism evidence="2 3">
    <name type="scientific">Sphingobacterium siyangense</name>
    <dbReference type="NCBI Taxonomy" id="459529"/>
    <lineage>
        <taxon>Bacteria</taxon>
        <taxon>Pseudomonadati</taxon>
        <taxon>Bacteroidota</taxon>
        <taxon>Sphingobacteriia</taxon>
        <taxon>Sphingobacteriales</taxon>
        <taxon>Sphingobacteriaceae</taxon>
        <taxon>Sphingobacterium</taxon>
    </lineage>
</organism>
<evidence type="ECO:0000313" key="2">
    <source>
        <dbReference type="EMBL" id="RKF35160.1"/>
    </source>
</evidence>
<gene>
    <name evidence="2" type="ORF">BCY89_09525</name>
</gene>
<name>A0A420FQ95_9SPHI</name>
<keyword evidence="1" id="KW-0812">Transmembrane</keyword>
<comment type="caution">
    <text evidence="2">The sequence shown here is derived from an EMBL/GenBank/DDBJ whole genome shotgun (WGS) entry which is preliminary data.</text>
</comment>
<reference evidence="2 3" key="1">
    <citation type="submission" date="2016-07" db="EMBL/GenBank/DDBJ databases">
        <title>Genome analysis of Sphingobacterium siyangense T12B17.</title>
        <authorList>
            <person name="Xu D."/>
            <person name="Su Y."/>
            <person name="Zheng S."/>
        </authorList>
    </citation>
    <scope>NUCLEOTIDE SEQUENCE [LARGE SCALE GENOMIC DNA]</scope>
    <source>
        <strain evidence="2 3">T12B17</strain>
    </source>
</reference>
<dbReference type="Proteomes" id="UP000286402">
    <property type="component" value="Unassembled WGS sequence"/>
</dbReference>
<accession>A0A420FQ95</accession>
<proteinExistence type="predicted"/>
<protein>
    <submittedName>
        <fullName evidence="2">Uncharacterized protein</fullName>
    </submittedName>
</protein>
<dbReference type="AlphaFoldDB" id="A0A420FQ95"/>